<sequence length="487" mass="53916">MSANPTSVFGKEVRAVVTLSVIFLGVFTSYNSVQNLQSSINQEKGLGVLSLMCVYSTMMISSVLSPLAIQKLTAKGVIVLSCSVHLVYAATNFYPRYWTILPASFLLGSISGMFWAAQATYVATCSFSYADRLSQENSYILGRFYSLFGAIFVGSGIIGNLISSLLLRLDSTPENLNTTMGNSSFMYNISMLTQNESRLPEVICLARFCPANVKGGSSRPLLQSKTSLYYLLGAFVCFILLALGIAIFLLPPISNKQRNGQQRKSTCSVAASSIRLFKDRKLLLLCPSFVAMGWSQSFKWTDITQAYISCTYGVSYVGYLMATHGACFAISTPILSRVAKIVGRARLLLLLYMLYVVLHIGYMILPDNISLPVLFVILGIHGALEGPISAQLQATVALMFENKKEPAFANLGFWRSLSNTVYFAVGNYVCVQDKLITLLIFYFATIIFTIAAEKIYNNEQRTIRLRNIKEAELKEEKNKDDLYNHTI</sequence>
<dbReference type="EMBL" id="VSWD01000005">
    <property type="protein sequence ID" value="KAK3104005.1"/>
    <property type="molecule type" value="Genomic_DNA"/>
</dbReference>
<feature type="transmembrane region" description="Helical" evidence="6">
    <location>
        <begin position="12"/>
        <end position="33"/>
    </location>
</feature>
<evidence type="ECO:0000256" key="3">
    <source>
        <dbReference type="ARBA" id="ARBA00022692"/>
    </source>
</evidence>
<evidence type="ECO:0000256" key="5">
    <source>
        <dbReference type="ARBA" id="ARBA00023136"/>
    </source>
</evidence>
<feature type="transmembrane region" description="Helical" evidence="6">
    <location>
        <begin position="100"/>
        <end position="123"/>
    </location>
</feature>
<proteinExistence type="inferred from homology"/>
<comment type="similarity">
    <text evidence="2">Belongs to the unc-93 family.</text>
</comment>
<comment type="subcellular location">
    <subcellularLocation>
        <location evidence="1">Membrane</location>
        <topology evidence="1">Multi-pass membrane protein</topology>
    </subcellularLocation>
</comment>
<feature type="transmembrane region" description="Helical" evidence="6">
    <location>
        <begin position="347"/>
        <end position="365"/>
    </location>
</feature>
<dbReference type="AlphaFoldDB" id="A0AA88YFR6"/>
<keyword evidence="5 6" id="KW-0472">Membrane</keyword>
<dbReference type="Proteomes" id="UP001186944">
    <property type="component" value="Unassembled WGS sequence"/>
</dbReference>
<evidence type="ECO:0008006" key="9">
    <source>
        <dbReference type="Google" id="ProtNLM"/>
    </source>
</evidence>
<dbReference type="InterPro" id="IPR010291">
    <property type="entry name" value="Ion_channel_UNC-93"/>
</dbReference>
<evidence type="ECO:0000313" key="7">
    <source>
        <dbReference type="EMBL" id="KAK3104005.1"/>
    </source>
</evidence>
<dbReference type="InterPro" id="IPR051951">
    <property type="entry name" value="UNC-93_regulatory"/>
</dbReference>
<dbReference type="GO" id="GO:0016020">
    <property type="term" value="C:membrane"/>
    <property type="evidence" value="ECO:0007669"/>
    <property type="project" value="UniProtKB-SubCell"/>
</dbReference>
<dbReference type="SUPFAM" id="SSF103473">
    <property type="entry name" value="MFS general substrate transporter"/>
    <property type="match status" value="1"/>
</dbReference>
<feature type="transmembrane region" description="Helical" evidence="6">
    <location>
        <begin position="282"/>
        <end position="301"/>
    </location>
</feature>
<dbReference type="Pfam" id="PF05978">
    <property type="entry name" value="UNC-93"/>
    <property type="match status" value="1"/>
</dbReference>
<name>A0AA88YFR6_PINIB</name>
<dbReference type="PANTHER" id="PTHR19444">
    <property type="entry name" value="UNC-93 RELATED"/>
    <property type="match status" value="1"/>
</dbReference>
<feature type="transmembrane region" description="Helical" evidence="6">
    <location>
        <begin position="313"/>
        <end position="335"/>
    </location>
</feature>
<accession>A0AA88YFR6</accession>
<evidence type="ECO:0000256" key="1">
    <source>
        <dbReference type="ARBA" id="ARBA00004141"/>
    </source>
</evidence>
<dbReference type="Gene3D" id="1.20.1250.20">
    <property type="entry name" value="MFS general substrate transporter like domains"/>
    <property type="match status" value="2"/>
</dbReference>
<evidence type="ECO:0000313" key="8">
    <source>
        <dbReference type="Proteomes" id="UP001186944"/>
    </source>
</evidence>
<protein>
    <recommendedName>
        <fullName evidence="9">UNC93-like protein</fullName>
    </recommendedName>
</protein>
<dbReference type="InterPro" id="IPR036259">
    <property type="entry name" value="MFS_trans_sf"/>
</dbReference>
<reference evidence="7" key="1">
    <citation type="submission" date="2019-08" db="EMBL/GenBank/DDBJ databases">
        <title>The improved chromosome-level genome for the pearl oyster Pinctada fucata martensii using PacBio sequencing and Hi-C.</title>
        <authorList>
            <person name="Zheng Z."/>
        </authorList>
    </citation>
    <scope>NUCLEOTIDE SEQUENCE</scope>
    <source>
        <strain evidence="7">ZZ-2019</strain>
        <tissue evidence="7">Adductor muscle</tissue>
    </source>
</reference>
<feature type="transmembrane region" description="Helical" evidence="6">
    <location>
        <begin position="435"/>
        <end position="456"/>
    </location>
</feature>
<comment type="caution">
    <text evidence="7">The sequence shown here is derived from an EMBL/GenBank/DDBJ whole genome shotgun (WGS) entry which is preliminary data.</text>
</comment>
<keyword evidence="3 6" id="KW-0812">Transmembrane</keyword>
<keyword evidence="8" id="KW-1185">Reference proteome</keyword>
<dbReference type="PANTHER" id="PTHR19444:SF13">
    <property type="entry name" value="PROTEIN UNC-93 HOMOLOG A"/>
    <property type="match status" value="1"/>
</dbReference>
<evidence type="ECO:0000256" key="4">
    <source>
        <dbReference type="ARBA" id="ARBA00022989"/>
    </source>
</evidence>
<evidence type="ECO:0000256" key="6">
    <source>
        <dbReference type="SAM" id="Phobius"/>
    </source>
</evidence>
<gene>
    <name evidence="7" type="ORF">FSP39_023611</name>
</gene>
<feature type="transmembrane region" description="Helical" evidence="6">
    <location>
        <begin position="45"/>
        <end position="69"/>
    </location>
</feature>
<feature type="transmembrane region" description="Helical" evidence="6">
    <location>
        <begin position="228"/>
        <end position="250"/>
    </location>
</feature>
<evidence type="ECO:0000256" key="2">
    <source>
        <dbReference type="ARBA" id="ARBA00009172"/>
    </source>
</evidence>
<organism evidence="7 8">
    <name type="scientific">Pinctada imbricata</name>
    <name type="common">Atlantic pearl-oyster</name>
    <name type="synonym">Pinctada martensii</name>
    <dbReference type="NCBI Taxonomy" id="66713"/>
    <lineage>
        <taxon>Eukaryota</taxon>
        <taxon>Metazoa</taxon>
        <taxon>Spiralia</taxon>
        <taxon>Lophotrochozoa</taxon>
        <taxon>Mollusca</taxon>
        <taxon>Bivalvia</taxon>
        <taxon>Autobranchia</taxon>
        <taxon>Pteriomorphia</taxon>
        <taxon>Pterioida</taxon>
        <taxon>Pterioidea</taxon>
        <taxon>Pteriidae</taxon>
        <taxon>Pinctada</taxon>
    </lineage>
</organism>
<keyword evidence="4 6" id="KW-1133">Transmembrane helix</keyword>
<feature type="transmembrane region" description="Helical" evidence="6">
    <location>
        <begin position="144"/>
        <end position="167"/>
    </location>
</feature>